<sequence>MPEPRRVVIAAFPGVELLNVTGPAEVFSVASRLAGPGACGYRVEIAAATPGELATASGVRLVADLALDAVVSRRRR</sequence>
<name>A0AAU8JTZ6_9ACTN</name>
<dbReference type="AlphaFoldDB" id="A0AAU8JTZ6"/>
<gene>
    <name evidence="1" type="ORF">ABWK59_06510</name>
</gene>
<dbReference type="InterPro" id="IPR029062">
    <property type="entry name" value="Class_I_gatase-like"/>
</dbReference>
<proteinExistence type="predicted"/>
<dbReference type="KEGG" id="kcm:ABWK59_06510"/>
<accession>A0AAU8JTZ6</accession>
<dbReference type="EMBL" id="CP159872">
    <property type="protein sequence ID" value="XCM78604.1"/>
    <property type="molecule type" value="Genomic_DNA"/>
</dbReference>
<dbReference type="RefSeq" id="WP_354638627.1">
    <property type="nucleotide sequence ID" value="NZ_CP159872.1"/>
</dbReference>
<dbReference type="SUPFAM" id="SSF52317">
    <property type="entry name" value="Class I glutamine amidotransferase-like"/>
    <property type="match status" value="1"/>
</dbReference>
<evidence type="ECO:0000313" key="1">
    <source>
        <dbReference type="EMBL" id="XCM78604.1"/>
    </source>
</evidence>
<protein>
    <recommendedName>
        <fullName evidence="2">AraC family transcriptional regulator</fullName>
    </recommendedName>
</protein>
<evidence type="ECO:0008006" key="2">
    <source>
        <dbReference type="Google" id="ProtNLM"/>
    </source>
</evidence>
<dbReference type="Gene3D" id="3.40.50.880">
    <property type="match status" value="1"/>
</dbReference>
<reference evidence="1" key="1">
    <citation type="submission" date="2024-06" db="EMBL/GenBank/DDBJ databases">
        <title>The genome sequences of Kitasatospora sp. strain HUAS MG31.</title>
        <authorList>
            <person name="Mo P."/>
        </authorList>
    </citation>
    <scope>NUCLEOTIDE SEQUENCE</scope>
    <source>
        <strain evidence="1">HUAS MG31</strain>
    </source>
</reference>
<organism evidence="1">
    <name type="scientific">Kitasatospora camelliae</name>
    <dbReference type="NCBI Taxonomy" id="3156397"/>
    <lineage>
        <taxon>Bacteria</taxon>
        <taxon>Bacillati</taxon>
        <taxon>Actinomycetota</taxon>
        <taxon>Actinomycetes</taxon>
        <taxon>Kitasatosporales</taxon>
        <taxon>Streptomycetaceae</taxon>
        <taxon>Kitasatospora</taxon>
    </lineage>
</organism>